<dbReference type="RefSeq" id="WP_029492757.1">
    <property type="nucleotide sequence ID" value="NZ_ATKF01000023.1"/>
</dbReference>
<evidence type="ECO:0000313" key="2">
    <source>
        <dbReference type="EMBL" id="ALQ40989.1"/>
    </source>
</evidence>
<keyword evidence="1" id="KW-0732">Signal</keyword>
<gene>
    <name evidence="2" type="ORF">RN87_10745</name>
</gene>
<feature type="chain" id="PRO_5006608753" description="Lipoprotein" evidence="1">
    <location>
        <begin position="23"/>
        <end position="218"/>
    </location>
</feature>
<dbReference type="EMBL" id="CP013331">
    <property type="protein sequence ID" value="ALQ40989.1"/>
    <property type="molecule type" value="Genomic_DNA"/>
</dbReference>
<proteinExistence type="predicted"/>
<sequence>MKKWILLLLANLSILLVGCSSTEIITKSTMVKYSNDIEVTIEKVVHNKFYVIFQNKTDDMVELVLSESTINNKAIYDEEEIDAVVAQNTEASFAFADGSFGNTFNSLAGKPNQKVEANSKDLSKKINNIVLAPRERIEMRIGYSLMKAEFPAKVVIKIQKNNKVEYIYINVEKIQEIKKISEKQKDGIKVMIAKLGDKVEADYQKIYNHLLNCNRRNG</sequence>
<protein>
    <recommendedName>
        <fullName evidence="4">Lipoprotein</fullName>
    </recommendedName>
</protein>
<dbReference type="PROSITE" id="PS51257">
    <property type="entry name" value="PROKAR_LIPOPROTEIN"/>
    <property type="match status" value="1"/>
</dbReference>
<evidence type="ECO:0000256" key="1">
    <source>
        <dbReference type="SAM" id="SignalP"/>
    </source>
</evidence>
<dbReference type="KEGG" id="fhw:RN87_10745"/>
<evidence type="ECO:0008006" key="4">
    <source>
        <dbReference type="Google" id="ProtNLM"/>
    </source>
</evidence>
<dbReference type="Proteomes" id="UP000063275">
    <property type="component" value="Chromosome"/>
</dbReference>
<evidence type="ECO:0000313" key="3">
    <source>
        <dbReference type="Proteomes" id="UP000063275"/>
    </source>
</evidence>
<reference evidence="2 3" key="1">
    <citation type="submission" date="2015-11" db="EMBL/GenBank/DDBJ databases">
        <authorList>
            <person name="Zhang Y."/>
            <person name="Guo Z."/>
        </authorList>
    </citation>
    <scope>NUCLEOTIDE SEQUENCE [LARGE SCALE GENOMIC DNA]</scope>
    <source>
        <strain evidence="2 3">ChDC F174</strain>
    </source>
</reference>
<dbReference type="AlphaFoldDB" id="A0A0S2ZQ14"/>
<accession>A0A0S2ZQ14</accession>
<name>A0A0S2ZQ14_9FUSO</name>
<feature type="signal peptide" evidence="1">
    <location>
        <begin position="1"/>
        <end position="22"/>
    </location>
</feature>
<organism evidence="2">
    <name type="scientific">Fusobacterium hwasookii ChDC F174</name>
    <dbReference type="NCBI Taxonomy" id="1307442"/>
    <lineage>
        <taxon>Bacteria</taxon>
        <taxon>Fusobacteriati</taxon>
        <taxon>Fusobacteriota</taxon>
        <taxon>Fusobacteriia</taxon>
        <taxon>Fusobacteriales</taxon>
        <taxon>Fusobacteriaceae</taxon>
        <taxon>Fusobacterium</taxon>
    </lineage>
</organism>